<dbReference type="CDD" id="cd07729">
    <property type="entry name" value="AHL_lactonase_MBL-fold"/>
    <property type="match status" value="1"/>
</dbReference>
<dbReference type="InterPro" id="IPR051013">
    <property type="entry name" value="MBL_superfamily_lactonases"/>
</dbReference>
<dbReference type="PANTHER" id="PTHR42978:SF7">
    <property type="entry name" value="METALLO-HYDROLASE RV2300C-RELATED"/>
    <property type="match status" value="1"/>
</dbReference>
<keyword evidence="3" id="KW-0479">Metal-binding</keyword>
<evidence type="ECO:0000256" key="3">
    <source>
        <dbReference type="ARBA" id="ARBA00022723"/>
    </source>
</evidence>
<evidence type="ECO:0000256" key="2">
    <source>
        <dbReference type="ARBA" id="ARBA00007749"/>
    </source>
</evidence>
<dbReference type="InterPro" id="IPR001279">
    <property type="entry name" value="Metallo-B-lactamas"/>
</dbReference>
<evidence type="ECO:0000259" key="6">
    <source>
        <dbReference type="SMART" id="SM00849"/>
    </source>
</evidence>
<proteinExistence type="inferred from homology"/>
<name>A0A8J6N0B7_9DELT</name>
<dbReference type="EMBL" id="JACNJD010000233">
    <property type="protein sequence ID" value="MBC8177746.1"/>
    <property type="molecule type" value="Genomic_DNA"/>
</dbReference>
<evidence type="ECO:0000313" key="8">
    <source>
        <dbReference type="Proteomes" id="UP000650524"/>
    </source>
</evidence>
<keyword evidence="4" id="KW-0378">Hydrolase</keyword>
<evidence type="ECO:0000256" key="1">
    <source>
        <dbReference type="ARBA" id="ARBA00001947"/>
    </source>
</evidence>
<sequence length="223" mass="25712">MYREITYEAPCIMWYIQGTKHNIIVDLGPPDPKQCLENRDIVIKRTEGQEPENALRSAGLSPEDVRTVIMTHLHWDHAQGFHIFKNAKFIIQRKEIEYATTPLPCHHYLYYEKNVGKPQFVDYLDKIKIIDGDYQVEEGVNCVYIPSHTPGSQGVLVKTEKGSYFIAGDAVGLFESWDTTPHVPSGIFNNLEQYYESMEKIERIADFVLPGHDMKIFDNSIYP</sequence>
<reference evidence="7 8" key="1">
    <citation type="submission" date="2020-08" db="EMBL/GenBank/DDBJ databases">
        <title>Bridging the membrane lipid divide: bacteria of the FCB group superphylum have the potential to synthesize archaeal ether lipids.</title>
        <authorList>
            <person name="Villanueva L."/>
            <person name="Von Meijenfeldt F.A.B."/>
            <person name="Westbye A.B."/>
            <person name="Yadav S."/>
            <person name="Hopmans E.C."/>
            <person name="Dutilh B.E."/>
            <person name="Sinninghe Damste J.S."/>
        </authorList>
    </citation>
    <scope>NUCLEOTIDE SEQUENCE [LARGE SCALE GENOMIC DNA]</scope>
    <source>
        <strain evidence="7">NIOZ-UU27</strain>
    </source>
</reference>
<accession>A0A8J6N0B7</accession>
<dbReference type="GO" id="GO:0046872">
    <property type="term" value="F:metal ion binding"/>
    <property type="evidence" value="ECO:0007669"/>
    <property type="project" value="UniProtKB-KW"/>
</dbReference>
<dbReference type="Pfam" id="PF00753">
    <property type="entry name" value="Lactamase_B"/>
    <property type="match status" value="1"/>
</dbReference>
<protein>
    <submittedName>
        <fullName evidence="7">N-acyl homoserine lactonase family protein</fullName>
    </submittedName>
</protein>
<dbReference type="SUPFAM" id="SSF56281">
    <property type="entry name" value="Metallo-hydrolase/oxidoreductase"/>
    <property type="match status" value="1"/>
</dbReference>
<comment type="similarity">
    <text evidence="2">Belongs to the metallo-beta-lactamase superfamily.</text>
</comment>
<dbReference type="Proteomes" id="UP000650524">
    <property type="component" value="Unassembled WGS sequence"/>
</dbReference>
<dbReference type="PANTHER" id="PTHR42978">
    <property type="entry name" value="QUORUM-QUENCHING LACTONASE YTNP-RELATED-RELATED"/>
    <property type="match status" value="1"/>
</dbReference>
<comment type="caution">
    <text evidence="7">The sequence shown here is derived from an EMBL/GenBank/DDBJ whole genome shotgun (WGS) entry which is preliminary data.</text>
</comment>
<dbReference type="AlphaFoldDB" id="A0A8J6N0B7"/>
<organism evidence="7 8">
    <name type="scientific">Candidatus Desulfacyla euxinica</name>
    <dbReference type="NCBI Taxonomy" id="2841693"/>
    <lineage>
        <taxon>Bacteria</taxon>
        <taxon>Deltaproteobacteria</taxon>
        <taxon>Candidatus Desulfacyla</taxon>
    </lineage>
</organism>
<dbReference type="GO" id="GO:0016787">
    <property type="term" value="F:hydrolase activity"/>
    <property type="evidence" value="ECO:0007669"/>
    <property type="project" value="UniProtKB-KW"/>
</dbReference>
<comment type="cofactor">
    <cofactor evidence="1">
        <name>Zn(2+)</name>
        <dbReference type="ChEBI" id="CHEBI:29105"/>
    </cofactor>
</comment>
<dbReference type="SMART" id="SM00849">
    <property type="entry name" value="Lactamase_B"/>
    <property type="match status" value="1"/>
</dbReference>
<evidence type="ECO:0000256" key="5">
    <source>
        <dbReference type="ARBA" id="ARBA00022833"/>
    </source>
</evidence>
<gene>
    <name evidence="7" type="ORF">H8E19_10110</name>
</gene>
<dbReference type="InterPro" id="IPR036866">
    <property type="entry name" value="RibonucZ/Hydroxyglut_hydro"/>
</dbReference>
<keyword evidence="5" id="KW-0862">Zinc</keyword>
<evidence type="ECO:0000313" key="7">
    <source>
        <dbReference type="EMBL" id="MBC8177746.1"/>
    </source>
</evidence>
<dbReference type="Gene3D" id="3.60.15.10">
    <property type="entry name" value="Ribonuclease Z/Hydroxyacylglutathione hydrolase-like"/>
    <property type="match status" value="1"/>
</dbReference>
<evidence type="ECO:0000256" key="4">
    <source>
        <dbReference type="ARBA" id="ARBA00022801"/>
    </source>
</evidence>
<feature type="domain" description="Metallo-beta-lactamase" evidence="6">
    <location>
        <begin position="10"/>
        <end position="212"/>
    </location>
</feature>